<evidence type="ECO:0000259" key="1">
    <source>
        <dbReference type="PROSITE" id="PS51186"/>
    </source>
</evidence>
<evidence type="ECO:0000313" key="3">
    <source>
        <dbReference type="Proteomes" id="UP000220133"/>
    </source>
</evidence>
<accession>A0A291QYM1</accession>
<keyword evidence="2" id="KW-0808">Transferase</keyword>
<dbReference type="AlphaFoldDB" id="A0A291QYM1"/>
<dbReference type="EMBL" id="CP023777">
    <property type="protein sequence ID" value="ATL49045.1"/>
    <property type="molecule type" value="Genomic_DNA"/>
</dbReference>
<dbReference type="Pfam" id="PF00583">
    <property type="entry name" value="Acetyltransf_1"/>
    <property type="match status" value="1"/>
</dbReference>
<protein>
    <submittedName>
        <fullName evidence="2">GNAT family N-acetyltransferase</fullName>
    </submittedName>
</protein>
<name>A0A291QYM1_9BACT</name>
<dbReference type="InterPro" id="IPR000182">
    <property type="entry name" value="GNAT_dom"/>
</dbReference>
<dbReference type="Gene3D" id="3.40.630.30">
    <property type="match status" value="1"/>
</dbReference>
<reference evidence="2 3" key="1">
    <citation type="submission" date="2017-10" db="EMBL/GenBank/DDBJ databases">
        <title>Paenichitinophaga pekingensis gen. nov., sp. nov., isolated from activated sludge.</title>
        <authorList>
            <person name="Jin D."/>
            <person name="Kong X."/>
            <person name="Deng Y."/>
            <person name="Bai Z."/>
        </authorList>
    </citation>
    <scope>NUCLEOTIDE SEQUENCE [LARGE SCALE GENOMIC DNA]</scope>
    <source>
        <strain evidence="2 3">13</strain>
    </source>
</reference>
<dbReference type="PROSITE" id="PS51186">
    <property type="entry name" value="GNAT"/>
    <property type="match status" value="1"/>
</dbReference>
<dbReference type="Proteomes" id="UP000220133">
    <property type="component" value="Chromosome"/>
</dbReference>
<dbReference type="KEGG" id="cbae:COR50_18755"/>
<keyword evidence="3" id="KW-1185">Reference proteome</keyword>
<organism evidence="2 3">
    <name type="scientific">Chitinophaga caeni</name>
    <dbReference type="NCBI Taxonomy" id="2029983"/>
    <lineage>
        <taxon>Bacteria</taxon>
        <taxon>Pseudomonadati</taxon>
        <taxon>Bacteroidota</taxon>
        <taxon>Chitinophagia</taxon>
        <taxon>Chitinophagales</taxon>
        <taxon>Chitinophagaceae</taxon>
        <taxon>Chitinophaga</taxon>
    </lineage>
</organism>
<proteinExistence type="predicted"/>
<evidence type="ECO:0000313" key="2">
    <source>
        <dbReference type="EMBL" id="ATL49045.1"/>
    </source>
</evidence>
<dbReference type="GO" id="GO:0016747">
    <property type="term" value="F:acyltransferase activity, transferring groups other than amino-acyl groups"/>
    <property type="evidence" value="ECO:0007669"/>
    <property type="project" value="InterPro"/>
</dbReference>
<sequence>MILLEPRICVVFFNFNRSQIYFYKLYSIHMQIILLKDPDDKQLLEVKRIYEEAFPIHERRIFDMLPKMLNNVPGMELAIFNDAKLMVGFVVYWQWENWAYIEHLAVDRRLRAYGYGNRVMTLLMAMLKGTIVLEVEKPYDEVARKRITFYKKLGFHLAPFDYHQPSYVKGGEEIPMHLMTYPGEVDEPSFLEFARQIRQQVYEYFY</sequence>
<dbReference type="InterPro" id="IPR016181">
    <property type="entry name" value="Acyl_CoA_acyltransferase"/>
</dbReference>
<dbReference type="SUPFAM" id="SSF55729">
    <property type="entry name" value="Acyl-CoA N-acyltransferases (Nat)"/>
    <property type="match status" value="1"/>
</dbReference>
<feature type="domain" description="N-acetyltransferase" evidence="1">
    <location>
        <begin position="33"/>
        <end position="181"/>
    </location>
</feature>
<gene>
    <name evidence="2" type="ORF">COR50_18755</name>
</gene>